<dbReference type="Proteomes" id="UP000682892">
    <property type="component" value="Chromosome 3"/>
</dbReference>
<name>A0A1S4FYC5_AEDAE</name>
<dbReference type="GO" id="GO:0005634">
    <property type="term" value="C:nucleus"/>
    <property type="evidence" value="ECO:0007669"/>
    <property type="project" value="UniProtKB-SubCell"/>
</dbReference>
<reference evidence="13" key="2">
    <citation type="journal article" date="2007" name="Science">
        <title>Genome sequence of Aedes aegypti, a major arbovirus vector.</title>
        <authorList>
            <person name="Nene V."/>
            <person name="Wortman J.R."/>
            <person name="Lawson D."/>
            <person name="Haas B."/>
            <person name="Kodira C."/>
            <person name="Tu Z.J."/>
            <person name="Loftus B."/>
            <person name="Xi Z."/>
            <person name="Megy K."/>
            <person name="Grabherr M."/>
            <person name="Ren Q."/>
            <person name="Zdobnov E.M."/>
            <person name="Lobo N.F."/>
            <person name="Campbell K.S."/>
            <person name="Brown S.E."/>
            <person name="Bonaldo M.F."/>
            <person name="Zhu J."/>
            <person name="Sinkins S.P."/>
            <person name="Hogenkamp D.G."/>
            <person name="Amedeo P."/>
            <person name="Arensburger P."/>
            <person name="Atkinson P.W."/>
            <person name="Bidwell S."/>
            <person name="Biedler J."/>
            <person name="Birney E."/>
            <person name="Bruggner R.V."/>
            <person name="Costas J."/>
            <person name="Coy M.R."/>
            <person name="Crabtree J."/>
            <person name="Crawford M."/>
            <person name="Debruyn B."/>
            <person name="Decaprio D."/>
            <person name="Eiglmeier K."/>
            <person name="Eisenstadt E."/>
            <person name="El-Dorry H."/>
            <person name="Gelbart W.M."/>
            <person name="Gomes S.L."/>
            <person name="Hammond M."/>
            <person name="Hannick L.I."/>
            <person name="Hogan J.R."/>
            <person name="Holmes M.H."/>
            <person name="Jaffe D."/>
            <person name="Johnston J.S."/>
            <person name="Kennedy R.C."/>
            <person name="Koo H."/>
            <person name="Kravitz S."/>
            <person name="Kriventseva E.V."/>
            <person name="Kulp D."/>
            <person name="Labutti K."/>
            <person name="Lee E."/>
            <person name="Li S."/>
            <person name="Lovin D.D."/>
            <person name="Mao C."/>
            <person name="Mauceli E."/>
            <person name="Menck C.F."/>
            <person name="Miller J.R."/>
            <person name="Montgomery P."/>
            <person name="Mori A."/>
            <person name="Nascimento A.L."/>
            <person name="Naveira H.F."/>
            <person name="Nusbaum C."/>
            <person name="O'leary S."/>
            <person name="Orvis J."/>
            <person name="Pertea M."/>
            <person name="Quesneville H."/>
            <person name="Reidenbach K.R."/>
            <person name="Rogers Y.H."/>
            <person name="Roth C.W."/>
            <person name="Schneider J.R."/>
            <person name="Schatz M."/>
            <person name="Shumway M."/>
            <person name="Stanke M."/>
            <person name="Stinson E.O."/>
            <person name="Tubio J.M."/>
            <person name="Vanzee J.P."/>
            <person name="Verjovski-Almeida S."/>
            <person name="Werner D."/>
            <person name="White O."/>
            <person name="Wyder S."/>
            <person name="Zeng Q."/>
            <person name="Zhao Q."/>
            <person name="Zhao Y."/>
            <person name="Hill C.A."/>
            <person name="Raikhel A.S."/>
            <person name="Soares M.B."/>
            <person name="Knudson D.L."/>
            <person name="Lee N.H."/>
            <person name="Galagan J."/>
            <person name="Salzberg S.L."/>
            <person name="Paulsen I.T."/>
            <person name="Dimopoulos G."/>
            <person name="Collins F.H."/>
            <person name="Birren B."/>
            <person name="Fraser-Liggett C.M."/>
            <person name="Severson D.W."/>
        </authorList>
    </citation>
    <scope>NUCLEOTIDE SEQUENCE [LARGE SCALE GENOMIC DNA]</scope>
    <source>
        <strain evidence="13">Liverpool</strain>
    </source>
</reference>
<feature type="region of interest" description="Disordered" evidence="10">
    <location>
        <begin position="141"/>
        <end position="194"/>
    </location>
</feature>
<dbReference type="FunFam" id="3.30.160.60:FF:000446">
    <property type="entry name" value="Zinc finger protein"/>
    <property type="match status" value="1"/>
</dbReference>
<dbReference type="HOGENOM" id="CLU_002678_94_3_1"/>
<dbReference type="InterPro" id="IPR036236">
    <property type="entry name" value="Znf_C2H2_sf"/>
</dbReference>
<dbReference type="GO" id="GO:1990837">
    <property type="term" value="F:sequence-specific double-stranded DNA binding"/>
    <property type="evidence" value="ECO:0007669"/>
    <property type="project" value="UniProtKB-ARBA"/>
</dbReference>
<reference evidence="13" key="1">
    <citation type="submission" date="2005-10" db="EMBL/GenBank/DDBJ databases">
        <authorList>
            <person name="Loftus B.J."/>
            <person name="Nene V.M."/>
            <person name="Hannick L.I."/>
            <person name="Bidwell S."/>
            <person name="Haas B."/>
            <person name="Amedeo P."/>
            <person name="Orvis J."/>
            <person name="Wortman J.R."/>
            <person name="White O.R."/>
            <person name="Salzberg S."/>
            <person name="Shumway M."/>
            <person name="Koo H."/>
            <person name="Zhao Y."/>
            <person name="Holmes M."/>
            <person name="Miller J."/>
            <person name="Schatz M."/>
            <person name="Pop M."/>
            <person name="Pai G."/>
            <person name="Utterback T."/>
            <person name="Rogers Y.-H."/>
            <person name="Kravitz S."/>
            <person name="Fraser C.M."/>
        </authorList>
    </citation>
    <scope>NUCLEOTIDE SEQUENCE</scope>
    <source>
        <strain evidence="13">Liverpool</strain>
    </source>
</reference>
<dbReference type="PROSITE" id="PS50157">
    <property type="entry name" value="ZINC_FINGER_C2H2_2"/>
    <property type="match status" value="5"/>
</dbReference>
<evidence type="ECO:0000256" key="6">
    <source>
        <dbReference type="ARBA" id="ARBA00023125"/>
    </source>
</evidence>
<evidence type="ECO:0000256" key="10">
    <source>
        <dbReference type="SAM" id="MobiDB-lite"/>
    </source>
</evidence>
<feature type="binding site" evidence="9">
    <location>
        <position position="7"/>
    </location>
    <ligand>
        <name>Zn(2+)</name>
        <dbReference type="ChEBI" id="CHEBI:29105"/>
    </ligand>
</feature>
<comment type="subcellular location">
    <subcellularLocation>
        <location evidence="1">Nucleus</location>
    </subcellularLocation>
</comment>
<feature type="domain" description="C2H2-type" evidence="11">
    <location>
        <begin position="228"/>
        <end position="255"/>
    </location>
</feature>
<dbReference type="GO" id="GO:0000122">
    <property type="term" value="P:negative regulation of transcription by RNA polymerase II"/>
    <property type="evidence" value="ECO:0007669"/>
    <property type="project" value="UniProtKB-ARBA"/>
</dbReference>
<dbReference type="FunFam" id="3.30.160.60:FF:000303">
    <property type="entry name" value="Zinc finger protein 41"/>
    <property type="match status" value="1"/>
</dbReference>
<dbReference type="FunFam" id="3.30.160.60:FF:001465">
    <property type="entry name" value="Zinc finger protein 560"/>
    <property type="match status" value="1"/>
</dbReference>
<dbReference type="PROSITE" id="PS51915">
    <property type="entry name" value="ZAD"/>
    <property type="match status" value="1"/>
</dbReference>
<reference evidence="13" key="3">
    <citation type="submission" date="2012-09" db="EMBL/GenBank/DDBJ databases">
        <authorList>
            <consortium name="VectorBase"/>
        </authorList>
    </citation>
    <scope>NUCLEOTIDE SEQUENCE</scope>
    <source>
        <strain evidence="13">Liverpool</strain>
    </source>
</reference>
<evidence type="ECO:0000313" key="13">
    <source>
        <dbReference type="EMBL" id="EAT34743.1"/>
    </source>
</evidence>
<evidence type="ECO:0000313" key="14">
    <source>
        <dbReference type="Proteomes" id="UP000682892"/>
    </source>
</evidence>
<gene>
    <name evidence="13" type="ORF">AaeL_AAEL013044</name>
</gene>
<evidence type="ECO:0000256" key="1">
    <source>
        <dbReference type="ARBA" id="ARBA00004123"/>
    </source>
</evidence>
<feature type="domain" description="C2H2-type" evidence="11">
    <location>
        <begin position="340"/>
        <end position="364"/>
    </location>
</feature>
<dbReference type="SUPFAM" id="SSF57716">
    <property type="entry name" value="Glucocorticoid receptor-like (DNA-binding domain)"/>
    <property type="match status" value="1"/>
</dbReference>
<evidence type="ECO:0000256" key="5">
    <source>
        <dbReference type="ARBA" id="ARBA00022833"/>
    </source>
</evidence>
<keyword evidence="6" id="KW-0238">DNA-binding</keyword>
<keyword evidence="3" id="KW-0677">Repeat</keyword>
<evidence type="ECO:0000256" key="3">
    <source>
        <dbReference type="ARBA" id="ARBA00022737"/>
    </source>
</evidence>
<evidence type="ECO:0000259" key="11">
    <source>
        <dbReference type="PROSITE" id="PS50157"/>
    </source>
</evidence>
<dbReference type="EMBL" id="CH477969">
    <property type="protein sequence ID" value="EAT34743.1"/>
    <property type="molecule type" value="Genomic_DNA"/>
</dbReference>
<evidence type="ECO:0000259" key="12">
    <source>
        <dbReference type="PROSITE" id="PS51915"/>
    </source>
</evidence>
<keyword evidence="7" id="KW-0539">Nucleus</keyword>
<dbReference type="GO" id="GO:0008270">
    <property type="term" value="F:zinc ion binding"/>
    <property type="evidence" value="ECO:0007669"/>
    <property type="project" value="UniProtKB-UniRule"/>
</dbReference>
<feature type="domain" description="C2H2-type" evidence="11">
    <location>
        <begin position="256"/>
        <end position="283"/>
    </location>
</feature>
<dbReference type="PANTHER" id="PTHR24379">
    <property type="entry name" value="KRAB AND ZINC FINGER DOMAIN-CONTAINING"/>
    <property type="match status" value="1"/>
</dbReference>
<organism evidence="13 14">
    <name type="scientific">Aedes aegypti</name>
    <name type="common">Yellowfever mosquito</name>
    <name type="synonym">Culex aegypti</name>
    <dbReference type="NCBI Taxonomy" id="7159"/>
    <lineage>
        <taxon>Eukaryota</taxon>
        <taxon>Metazoa</taxon>
        <taxon>Ecdysozoa</taxon>
        <taxon>Arthropoda</taxon>
        <taxon>Hexapoda</taxon>
        <taxon>Insecta</taxon>
        <taxon>Pterygota</taxon>
        <taxon>Neoptera</taxon>
        <taxon>Endopterygota</taxon>
        <taxon>Diptera</taxon>
        <taxon>Nematocera</taxon>
        <taxon>Culicoidea</taxon>
        <taxon>Culicidae</taxon>
        <taxon>Culicinae</taxon>
        <taxon>Aedini</taxon>
        <taxon>Aedes</taxon>
        <taxon>Stegomyia</taxon>
    </lineage>
</organism>
<evidence type="ECO:0000256" key="8">
    <source>
        <dbReference type="PROSITE-ProRule" id="PRU00042"/>
    </source>
</evidence>
<dbReference type="PROSITE" id="PS00028">
    <property type="entry name" value="ZINC_FINGER_C2H2_1"/>
    <property type="match status" value="5"/>
</dbReference>
<sequence length="364" mass="42598">MSLEIVCRLCLQDGPDLMSIYDEMISSTGESLELDIAQLVLQYLPIEIVKVESIAHPSICSDCRFQIEQWHQFYTSCLSNDDVYQERLMEKQLDSDYFPMPLKEEVMDDDDDDDAQSNAELYLEVEPVDVGVVTTGDFPDSANADLKHDTNDSKIISPQKLEKLPKKRGRPRLTSTERKLKQTAKRDSSGIKPSAKKNYRYTKMCPICGIFFSNLPEHLRKHQNDRKYQCPHCPKTFIGRSNYFTHVNMHTREKMYKCTQCDKQYIYPKSLKMHLISHVGERTFECTICHKTYLQKNSLDRHRRNHFEEPKIECSECGHRFYTRGDLNKHITKHQTIKAFSCEICGRPFGRKDNLRTHMKVHQK</sequence>
<evidence type="ECO:0000256" key="2">
    <source>
        <dbReference type="ARBA" id="ARBA00022723"/>
    </source>
</evidence>
<dbReference type="Pfam" id="PF00096">
    <property type="entry name" value="zf-C2H2"/>
    <property type="match status" value="4"/>
</dbReference>
<evidence type="ECO:0000256" key="7">
    <source>
        <dbReference type="ARBA" id="ARBA00023242"/>
    </source>
</evidence>
<feature type="domain" description="ZAD" evidence="12">
    <location>
        <begin position="5"/>
        <end position="87"/>
    </location>
</feature>
<feature type="binding site" evidence="9">
    <location>
        <position position="10"/>
    </location>
    <ligand>
        <name>Zn(2+)</name>
        <dbReference type="ChEBI" id="CHEBI:29105"/>
    </ligand>
</feature>
<dbReference type="PANTHER" id="PTHR24379:SF121">
    <property type="entry name" value="C2H2-TYPE DOMAIN-CONTAINING PROTEIN"/>
    <property type="match status" value="1"/>
</dbReference>
<dbReference type="SMART" id="SM00355">
    <property type="entry name" value="ZnF_C2H2"/>
    <property type="match status" value="6"/>
</dbReference>
<keyword evidence="5 9" id="KW-0862">Zinc</keyword>
<proteinExistence type="predicted"/>
<feature type="binding site" evidence="9">
    <location>
        <position position="63"/>
    </location>
    <ligand>
        <name>Zn(2+)</name>
        <dbReference type="ChEBI" id="CHEBI:29105"/>
    </ligand>
</feature>
<dbReference type="InterPro" id="IPR012934">
    <property type="entry name" value="Znf_AD"/>
</dbReference>
<feature type="domain" description="C2H2-type" evidence="11">
    <location>
        <begin position="284"/>
        <end position="311"/>
    </location>
</feature>
<dbReference type="SUPFAM" id="SSF57667">
    <property type="entry name" value="beta-beta-alpha zinc fingers"/>
    <property type="match status" value="3"/>
</dbReference>
<feature type="binding site" evidence="9">
    <location>
        <position position="60"/>
    </location>
    <ligand>
        <name>Zn(2+)</name>
        <dbReference type="ChEBI" id="CHEBI:29105"/>
    </ligand>
</feature>
<dbReference type="Gene3D" id="3.30.160.60">
    <property type="entry name" value="Classic Zinc Finger"/>
    <property type="match status" value="4"/>
</dbReference>
<dbReference type="Gene3D" id="3.40.1800.20">
    <property type="match status" value="1"/>
</dbReference>
<feature type="compositionally biased region" description="Basic and acidic residues" evidence="10">
    <location>
        <begin position="175"/>
        <end position="189"/>
    </location>
</feature>
<feature type="domain" description="C2H2-type" evidence="11">
    <location>
        <begin position="312"/>
        <end position="339"/>
    </location>
</feature>
<dbReference type="SMART" id="SM00868">
    <property type="entry name" value="zf-AD"/>
    <property type="match status" value="1"/>
</dbReference>
<dbReference type="OMA" id="KQMTATH"/>
<dbReference type="OrthoDB" id="7762865at2759"/>
<accession>A0A1S4FYC5</accession>
<keyword evidence="2 9" id="KW-0479">Metal-binding</keyword>
<evidence type="ECO:0000256" key="4">
    <source>
        <dbReference type="ARBA" id="ARBA00022771"/>
    </source>
</evidence>
<protein>
    <submittedName>
        <fullName evidence="13">AAEL013044-PA</fullName>
    </submittedName>
</protein>
<evidence type="ECO:0000256" key="9">
    <source>
        <dbReference type="PROSITE-ProRule" id="PRU01263"/>
    </source>
</evidence>
<keyword evidence="4 8" id="KW-0863">Zinc-finger</keyword>
<dbReference type="InterPro" id="IPR013087">
    <property type="entry name" value="Znf_C2H2_type"/>
</dbReference>
<dbReference type="AlphaFoldDB" id="A0A1S4FYC5"/>
<dbReference type="FunFam" id="3.30.160.60:FF:000100">
    <property type="entry name" value="Zinc finger 45-like"/>
    <property type="match status" value="1"/>
</dbReference>
<dbReference type="Pfam" id="PF07776">
    <property type="entry name" value="zf-AD"/>
    <property type="match status" value="1"/>
</dbReference>